<feature type="region of interest" description="Disordered" evidence="1">
    <location>
        <begin position="338"/>
        <end position="368"/>
    </location>
</feature>
<dbReference type="GeneID" id="26905115"/>
<feature type="compositionally biased region" description="Low complexity" evidence="1">
    <location>
        <begin position="355"/>
        <end position="368"/>
    </location>
</feature>
<feature type="compositionally biased region" description="Low complexity" evidence="1">
    <location>
        <begin position="166"/>
        <end position="178"/>
    </location>
</feature>
<evidence type="ECO:0000256" key="1">
    <source>
        <dbReference type="SAM" id="MobiDB-lite"/>
    </source>
</evidence>
<dbReference type="OMA" id="SYDPARM"/>
<evidence type="ECO:0000313" key="3">
    <source>
        <dbReference type="Proteomes" id="UP000037923"/>
    </source>
</evidence>
<dbReference type="AlphaFoldDB" id="A0A0N0DVN8"/>
<sequence>MYSPGDSRTVHFSSVQNPINVAYAHSPDTSQTSLSPTLEGSYVLLMSHPFSPQLPNIASASNSTTDYGNNRILAPDSGHRRATADTSSASASVVPSNAFPVGNFSLVKPPQPTLYNPNCMSPGASFASPYSGLPPLFSSQPNSPQLMQQHFVVQQQQQQPPPPPQQQQASSPQMFAQQSSGGVPAATQTVMLLTAEPTVTPSGSFYSLQPASPQMAAAAAMQGGSTQIISPLHLSTPNPQAGSVQGQLAYFVNPAAPSGVMSFSHFPEGFVAIQGPPPWQGQTSVAVQHPGSSAPPSSPSFFTVSGGGSALTMQSVVPSYASHASSTPPVATAAAAAVPRYSPGGGGHHHGGNTSGQPAAGGSPGGAQPAALGVRSFMAPKPVGSCMVRDAPLIPNIPPLALPCPAWGKIPTLAAAGAIGD</sequence>
<gene>
    <name evidence="2" type="ORF">ABB37_04824</name>
</gene>
<dbReference type="OrthoDB" id="263863at2759"/>
<feature type="region of interest" description="Disordered" evidence="1">
    <location>
        <begin position="68"/>
        <end position="89"/>
    </location>
</feature>
<reference evidence="2 3" key="1">
    <citation type="submission" date="2015-07" db="EMBL/GenBank/DDBJ databases">
        <title>High-quality genome of monoxenous trypanosomatid Leptomonas pyrrhocoris.</title>
        <authorList>
            <person name="Flegontov P."/>
            <person name="Butenko A."/>
            <person name="Firsov S."/>
            <person name="Vlcek C."/>
            <person name="Logacheva M.D."/>
            <person name="Field M."/>
            <person name="Filatov D."/>
            <person name="Flegontova O."/>
            <person name="Gerasimov E."/>
            <person name="Jackson A.P."/>
            <person name="Kelly S."/>
            <person name="Opperdoes F."/>
            <person name="O'Reilly A."/>
            <person name="Votypka J."/>
            <person name="Yurchenko V."/>
            <person name="Lukes J."/>
        </authorList>
    </citation>
    <scope>NUCLEOTIDE SEQUENCE [LARGE SCALE GENOMIC DNA]</scope>
    <source>
        <strain evidence="2">H10</strain>
    </source>
</reference>
<accession>A0A0N0DVN8</accession>
<evidence type="ECO:0000313" key="2">
    <source>
        <dbReference type="EMBL" id="KPA80634.1"/>
    </source>
</evidence>
<dbReference type="RefSeq" id="XP_015659073.1">
    <property type="nucleotide sequence ID" value="XM_015802629.1"/>
</dbReference>
<dbReference type="Proteomes" id="UP000037923">
    <property type="component" value="Unassembled WGS sequence"/>
</dbReference>
<proteinExistence type="predicted"/>
<organism evidence="2 3">
    <name type="scientific">Leptomonas pyrrhocoris</name>
    <name type="common">Firebug parasite</name>
    <dbReference type="NCBI Taxonomy" id="157538"/>
    <lineage>
        <taxon>Eukaryota</taxon>
        <taxon>Discoba</taxon>
        <taxon>Euglenozoa</taxon>
        <taxon>Kinetoplastea</taxon>
        <taxon>Metakinetoplastina</taxon>
        <taxon>Trypanosomatida</taxon>
        <taxon>Trypanosomatidae</taxon>
        <taxon>Leishmaniinae</taxon>
        <taxon>Leptomonas</taxon>
    </lineage>
</organism>
<comment type="caution">
    <text evidence="2">The sequence shown here is derived from an EMBL/GenBank/DDBJ whole genome shotgun (WGS) entry which is preliminary data.</text>
</comment>
<name>A0A0N0DVN8_LEPPY</name>
<dbReference type="VEuPathDB" id="TriTrypDB:LpyrH10_08_2730"/>
<dbReference type="EMBL" id="LGTL01000008">
    <property type="protein sequence ID" value="KPA80634.1"/>
    <property type="molecule type" value="Genomic_DNA"/>
</dbReference>
<keyword evidence="3" id="KW-1185">Reference proteome</keyword>
<feature type="region of interest" description="Disordered" evidence="1">
    <location>
        <begin position="150"/>
        <end position="181"/>
    </location>
</feature>
<protein>
    <submittedName>
        <fullName evidence="2">Uncharacterized protein</fullName>
    </submittedName>
</protein>